<evidence type="ECO:0000259" key="7">
    <source>
        <dbReference type="Pfam" id="PF03372"/>
    </source>
</evidence>
<evidence type="ECO:0000256" key="4">
    <source>
        <dbReference type="ARBA" id="ARBA00022842"/>
    </source>
</evidence>
<dbReference type="InterPro" id="IPR036691">
    <property type="entry name" value="Endo/exonu/phosph_ase_sf"/>
</dbReference>
<dbReference type="GO" id="GO:0046872">
    <property type="term" value="F:metal ion binding"/>
    <property type="evidence" value="ECO:0007669"/>
    <property type="project" value="UniProtKB-KW"/>
</dbReference>
<evidence type="ECO:0000256" key="3">
    <source>
        <dbReference type="ARBA" id="ARBA00022801"/>
    </source>
</evidence>
<dbReference type="GO" id="GO:0006284">
    <property type="term" value="P:base-excision repair"/>
    <property type="evidence" value="ECO:0007669"/>
    <property type="project" value="TreeGrafter"/>
</dbReference>
<name>A0A2H0UQM1_9BACT</name>
<dbReference type="PANTHER" id="PTHR22748:SF6">
    <property type="entry name" value="DNA-(APURINIC OR APYRIMIDINIC SITE) ENDONUCLEASE"/>
    <property type="match status" value="1"/>
</dbReference>
<comment type="similarity">
    <text evidence="1">Belongs to the DNA repair enzymes AP/ExoA family.</text>
</comment>
<gene>
    <name evidence="8" type="primary">xth</name>
    <name evidence="8" type="ORF">COU09_00920</name>
</gene>
<feature type="site" description="Important for catalytic activity" evidence="6">
    <location>
        <position position="224"/>
    </location>
</feature>
<dbReference type="NCBIfam" id="TIGR00633">
    <property type="entry name" value="xth"/>
    <property type="match status" value="1"/>
</dbReference>
<evidence type="ECO:0000256" key="5">
    <source>
        <dbReference type="PIRSR" id="PIRSR604808-2"/>
    </source>
</evidence>
<feature type="binding site" evidence="5">
    <location>
        <position position="152"/>
    </location>
    <ligand>
        <name>Mg(2+)</name>
        <dbReference type="ChEBI" id="CHEBI:18420"/>
        <label>1</label>
    </ligand>
</feature>
<keyword evidence="5" id="KW-0464">Manganese</keyword>
<feature type="domain" description="Endonuclease/exonuclease/phosphatase" evidence="7">
    <location>
        <begin position="8"/>
        <end position="230"/>
    </location>
</feature>
<comment type="caution">
    <text evidence="8">The sequence shown here is derived from an EMBL/GenBank/DDBJ whole genome shotgun (WGS) entry which is preliminary data.</text>
</comment>
<dbReference type="GO" id="GO:0008311">
    <property type="term" value="F:double-stranded DNA 3'-5' DNA exonuclease activity"/>
    <property type="evidence" value="ECO:0007669"/>
    <property type="project" value="TreeGrafter"/>
</dbReference>
<protein>
    <submittedName>
        <fullName evidence="8">Exodeoxyribonuclease III</fullName>
    </submittedName>
</protein>
<feature type="binding site" evidence="5">
    <location>
        <position position="11"/>
    </location>
    <ligand>
        <name>Mg(2+)</name>
        <dbReference type="ChEBI" id="CHEBI:18420"/>
        <label>1</label>
    </ligand>
</feature>
<dbReference type="SUPFAM" id="SSF56219">
    <property type="entry name" value="DNase I-like"/>
    <property type="match status" value="1"/>
</dbReference>
<evidence type="ECO:0000313" key="8">
    <source>
        <dbReference type="EMBL" id="PIR88693.1"/>
    </source>
</evidence>
<dbReference type="InterPro" id="IPR020847">
    <property type="entry name" value="AP_endonuclease_F1_BS"/>
</dbReference>
<feature type="binding site" evidence="5">
    <location>
        <position position="154"/>
    </location>
    <ligand>
        <name>Mg(2+)</name>
        <dbReference type="ChEBI" id="CHEBI:18420"/>
        <label>1</label>
    </ligand>
</feature>
<evidence type="ECO:0000313" key="9">
    <source>
        <dbReference type="Proteomes" id="UP000229615"/>
    </source>
</evidence>
<dbReference type="AlphaFoldDB" id="A0A2H0UQM1"/>
<dbReference type="Proteomes" id="UP000229615">
    <property type="component" value="Unassembled WGS sequence"/>
</dbReference>
<accession>A0A2H0UQM1</accession>
<evidence type="ECO:0000256" key="2">
    <source>
        <dbReference type="ARBA" id="ARBA00022723"/>
    </source>
</evidence>
<dbReference type="PROSITE" id="PS00726">
    <property type="entry name" value="AP_NUCLEASE_F1_1"/>
    <property type="match status" value="1"/>
</dbReference>
<dbReference type="Pfam" id="PF03372">
    <property type="entry name" value="Exo_endo_phos"/>
    <property type="match status" value="1"/>
</dbReference>
<feature type="binding site" evidence="5">
    <location>
        <position position="39"/>
    </location>
    <ligand>
        <name>Mg(2+)</name>
        <dbReference type="ChEBI" id="CHEBI:18420"/>
        <label>1</label>
    </ligand>
</feature>
<dbReference type="PROSITE" id="PS51435">
    <property type="entry name" value="AP_NUCLEASE_F1_4"/>
    <property type="match status" value="1"/>
</dbReference>
<evidence type="ECO:0000256" key="6">
    <source>
        <dbReference type="PIRSR" id="PIRSR604808-3"/>
    </source>
</evidence>
<dbReference type="GO" id="GO:0003677">
    <property type="term" value="F:DNA binding"/>
    <property type="evidence" value="ECO:0007669"/>
    <property type="project" value="InterPro"/>
</dbReference>
<keyword evidence="4 5" id="KW-0460">Magnesium</keyword>
<organism evidence="8 9">
    <name type="scientific">Candidatus Harrisonbacteria bacterium CG10_big_fil_rev_8_21_14_0_10_44_23</name>
    <dbReference type="NCBI Taxonomy" id="1974585"/>
    <lineage>
        <taxon>Bacteria</taxon>
        <taxon>Candidatus Harrisoniibacteriota</taxon>
    </lineage>
</organism>
<dbReference type="Gene3D" id="3.60.10.10">
    <property type="entry name" value="Endonuclease/exonuclease/phosphatase"/>
    <property type="match status" value="1"/>
</dbReference>
<dbReference type="NCBIfam" id="TIGR00195">
    <property type="entry name" value="exoDNase_III"/>
    <property type="match status" value="1"/>
</dbReference>
<keyword evidence="3" id="KW-0378">Hydrolase</keyword>
<dbReference type="PANTHER" id="PTHR22748">
    <property type="entry name" value="AP ENDONUCLEASE"/>
    <property type="match status" value="1"/>
</dbReference>
<reference evidence="9" key="1">
    <citation type="submission" date="2017-09" db="EMBL/GenBank/DDBJ databases">
        <title>Depth-based differentiation of microbial function through sediment-hosted aquifers and enrichment of novel symbionts in the deep terrestrial subsurface.</title>
        <authorList>
            <person name="Probst A.J."/>
            <person name="Ladd B."/>
            <person name="Jarett J.K."/>
            <person name="Geller-Mcgrath D.E."/>
            <person name="Sieber C.M.K."/>
            <person name="Emerson J.B."/>
            <person name="Anantharaman K."/>
            <person name="Thomas B.C."/>
            <person name="Malmstrom R."/>
            <person name="Stieglmeier M."/>
            <person name="Klingl A."/>
            <person name="Woyke T."/>
            <person name="Ryan C.M."/>
            <person name="Banfield J.F."/>
        </authorList>
    </citation>
    <scope>NUCLEOTIDE SEQUENCE [LARGE SCALE GENOMIC DNA]</scope>
</reference>
<sequence length="240" mass="28303">MEKKIELLSWNINGIRAVERKGFFEWFKKRKPDILALQEIKAEEHKIPEKFKTIDGYFGFFNPAVRPGYSGTAILTKIKPKSVRYGFGIKKFDDEGRTIIAEFDNFDFYCVYFPNGKMSPERLKFKMDFYEAFLKYINKEVGKGKNVVVCGDVNTAHMEIDLARPQANKKISGFLPKERAWMDKLFAAGYVDTFRNLHPDLKDKYSWWSQMARARDRNVGWRIDYFIVNKRIEEKINKAF</sequence>
<proteinExistence type="inferred from homology"/>
<comment type="cofactor">
    <cofactor evidence="5">
        <name>Mg(2+)</name>
        <dbReference type="ChEBI" id="CHEBI:18420"/>
    </cofactor>
    <cofactor evidence="5">
        <name>Mn(2+)</name>
        <dbReference type="ChEBI" id="CHEBI:29035"/>
    </cofactor>
    <text evidence="5">Probably binds two magnesium or manganese ions per subunit.</text>
</comment>
<keyword evidence="2 5" id="KW-0479">Metal-binding</keyword>
<dbReference type="InterPro" id="IPR005135">
    <property type="entry name" value="Endo/exonuclease/phosphatase"/>
</dbReference>
<feature type="site" description="Transition state stabilizer" evidence="6">
    <location>
        <position position="154"/>
    </location>
</feature>
<dbReference type="GO" id="GO:0003906">
    <property type="term" value="F:DNA-(apurinic or apyrimidinic site) endonuclease activity"/>
    <property type="evidence" value="ECO:0007669"/>
    <property type="project" value="TreeGrafter"/>
</dbReference>
<dbReference type="FunFam" id="3.60.10.10:FF:000026">
    <property type="entry name" value="Exodeoxyribonuclease III"/>
    <property type="match status" value="1"/>
</dbReference>
<dbReference type="GO" id="GO:0008081">
    <property type="term" value="F:phosphoric diester hydrolase activity"/>
    <property type="evidence" value="ECO:0007669"/>
    <property type="project" value="TreeGrafter"/>
</dbReference>
<dbReference type="EMBL" id="PFBB01000011">
    <property type="protein sequence ID" value="PIR88693.1"/>
    <property type="molecule type" value="Genomic_DNA"/>
</dbReference>
<feature type="non-terminal residue" evidence="8">
    <location>
        <position position="240"/>
    </location>
</feature>
<dbReference type="InterPro" id="IPR004808">
    <property type="entry name" value="AP_endonuc_1"/>
</dbReference>
<evidence type="ECO:0000256" key="1">
    <source>
        <dbReference type="ARBA" id="ARBA00007092"/>
    </source>
</evidence>